<name>A0A8S5R9A5_9VIRU</name>
<dbReference type="PROSITE" id="PS00268">
    <property type="entry name" value="CECROPIN"/>
    <property type="match status" value="1"/>
</dbReference>
<protein>
    <submittedName>
        <fullName evidence="1">Uncharacterized protein</fullName>
    </submittedName>
</protein>
<organism evidence="1">
    <name type="scientific">virus sp. ctpeS3</name>
    <dbReference type="NCBI Taxonomy" id="2826815"/>
    <lineage>
        <taxon>Viruses</taxon>
    </lineage>
</organism>
<evidence type="ECO:0000313" key="1">
    <source>
        <dbReference type="EMBL" id="DAE27730.1"/>
    </source>
</evidence>
<accession>A0A8S5R9A5</accession>
<sequence>MEFQYRKMVQEIVDEALDNVTINNIPFREWIDNVNNAYANKKCNLIFCRYNADGKCTNEEKREECVEVVKKVLCVDKEKFMDEIRETDEKQAGRCCVRMEMIIDFIKSWFHYPKMKKYLKDRCCIYYSRSRLNYALWHCKFSKKIEKAKQNIDNNDISEWTCQYQQEPIIRK</sequence>
<reference evidence="1" key="1">
    <citation type="journal article" date="2021" name="Proc. Natl. Acad. Sci. U.S.A.">
        <title>A Catalog of Tens of Thousands of Viruses from Human Metagenomes Reveals Hidden Associations with Chronic Diseases.</title>
        <authorList>
            <person name="Tisza M.J."/>
            <person name="Buck C.B."/>
        </authorList>
    </citation>
    <scope>NUCLEOTIDE SEQUENCE</scope>
    <source>
        <strain evidence="1">CtpeS3</strain>
    </source>
</reference>
<dbReference type="EMBL" id="BK015845">
    <property type="protein sequence ID" value="DAE27730.1"/>
    <property type="molecule type" value="Genomic_DNA"/>
</dbReference>
<proteinExistence type="predicted"/>